<dbReference type="Pfam" id="PF00083">
    <property type="entry name" value="Sugar_tr"/>
    <property type="match status" value="1"/>
</dbReference>
<dbReference type="GO" id="GO:0022857">
    <property type="term" value="F:transmembrane transporter activity"/>
    <property type="evidence" value="ECO:0007669"/>
    <property type="project" value="InterPro"/>
</dbReference>
<dbReference type="SUPFAM" id="SSF103473">
    <property type="entry name" value="MFS general substrate transporter"/>
    <property type="match status" value="1"/>
</dbReference>
<dbReference type="PANTHER" id="PTHR23511:SF5">
    <property type="entry name" value="MAJOR FACILITATOR-TYPE TRANSPORTER HXNZ-RELATED"/>
    <property type="match status" value="1"/>
</dbReference>
<feature type="transmembrane region" description="Helical" evidence="6">
    <location>
        <begin position="237"/>
        <end position="256"/>
    </location>
</feature>
<organism evidence="7 8">
    <name type="scientific">Morus notabilis</name>
    <dbReference type="NCBI Taxonomy" id="981085"/>
    <lineage>
        <taxon>Eukaryota</taxon>
        <taxon>Viridiplantae</taxon>
        <taxon>Streptophyta</taxon>
        <taxon>Embryophyta</taxon>
        <taxon>Tracheophyta</taxon>
        <taxon>Spermatophyta</taxon>
        <taxon>Magnoliopsida</taxon>
        <taxon>eudicotyledons</taxon>
        <taxon>Gunneridae</taxon>
        <taxon>Pentapetalae</taxon>
        <taxon>rosids</taxon>
        <taxon>fabids</taxon>
        <taxon>Rosales</taxon>
        <taxon>Moraceae</taxon>
        <taxon>Moreae</taxon>
        <taxon>Morus</taxon>
    </lineage>
</organism>
<evidence type="ECO:0000256" key="2">
    <source>
        <dbReference type="ARBA" id="ARBA00022448"/>
    </source>
</evidence>
<dbReference type="EMBL" id="KE343370">
    <property type="protein sequence ID" value="EXB26127.1"/>
    <property type="molecule type" value="Genomic_DNA"/>
</dbReference>
<evidence type="ECO:0000256" key="6">
    <source>
        <dbReference type="SAM" id="Phobius"/>
    </source>
</evidence>
<dbReference type="STRING" id="981085.W9QJD0"/>
<accession>W9QJD0</accession>
<feature type="transmembrane region" description="Helical" evidence="6">
    <location>
        <begin position="97"/>
        <end position="117"/>
    </location>
</feature>
<feature type="transmembrane region" description="Helical" evidence="6">
    <location>
        <begin position="66"/>
        <end position="85"/>
    </location>
</feature>
<feature type="transmembrane region" description="Helical" evidence="6">
    <location>
        <begin position="123"/>
        <end position="144"/>
    </location>
</feature>
<dbReference type="AlphaFoldDB" id="W9QJD0"/>
<feature type="transmembrane region" description="Helical" evidence="6">
    <location>
        <begin position="285"/>
        <end position="303"/>
    </location>
</feature>
<feature type="transmembrane region" description="Helical" evidence="6">
    <location>
        <begin position="435"/>
        <end position="455"/>
    </location>
</feature>
<keyword evidence="2" id="KW-0813">Transport</keyword>
<sequence length="474" mass="52274">MPQEDGSKTYTVDEALVVLGFGHFHVLVLSYAGMAWISEAMEMMLLSFVGPALQSAWGISSHQQSLITSVVFAGMLIGAYSWGIVSDKHGRRGTWMVIFSAFWTIGTVVEASLAWCIMPTLGWRWLLALSSIPSSLLLVFYWVAPESPRFLCSKGRTTEALSILEKIARLNGTKLPPGTLISDHQIELHENNPASEDARFLSPRVNEDETSKEKNSNVGGLSSLLVLLSPKLLRSTLLLWFVFFGNAFSYYGLVLLTSQLNNGHSKCIPKELQAEKSQDISYRDIFITSFAELPGLLIAAFTVDKLGRKRSMSTMFFVCCICLFPLVVHQTQNLTTGLLFGARTCITATFTIVYIYAPEVKTLLGWHSFSFTMVGRIEKRKCREGLLEENDRVACLIYPTSVRTSGVGLASSVGRIGGMTCPLVAIGLIHGCHQTAAVILFEIVVFLSGICVLLFPLETKGRELTDHVLLPQNN</sequence>
<gene>
    <name evidence="7" type="ORF">L484_010444</name>
</gene>
<evidence type="ECO:0000313" key="7">
    <source>
        <dbReference type="EMBL" id="EXB26127.1"/>
    </source>
</evidence>
<dbReference type="PANTHER" id="PTHR23511">
    <property type="entry name" value="SYNAPTIC VESICLE GLYCOPROTEIN 2"/>
    <property type="match status" value="1"/>
</dbReference>
<dbReference type="GO" id="GO:0016020">
    <property type="term" value="C:membrane"/>
    <property type="evidence" value="ECO:0007669"/>
    <property type="project" value="UniProtKB-SubCell"/>
</dbReference>
<keyword evidence="4 6" id="KW-1133">Transmembrane helix</keyword>
<dbReference type="PROSITE" id="PS00216">
    <property type="entry name" value="SUGAR_TRANSPORT_1"/>
    <property type="match status" value="1"/>
</dbReference>
<evidence type="ECO:0000256" key="1">
    <source>
        <dbReference type="ARBA" id="ARBA00004141"/>
    </source>
</evidence>
<evidence type="ECO:0000256" key="3">
    <source>
        <dbReference type="ARBA" id="ARBA00022692"/>
    </source>
</evidence>
<evidence type="ECO:0000256" key="5">
    <source>
        <dbReference type="ARBA" id="ARBA00023136"/>
    </source>
</evidence>
<comment type="subcellular location">
    <subcellularLocation>
        <location evidence="1">Membrane</location>
        <topology evidence="1">Multi-pass membrane protein</topology>
    </subcellularLocation>
</comment>
<protein>
    <submittedName>
        <fullName evidence="7">Organic cation/carnitine transporter 7</fullName>
    </submittedName>
</protein>
<dbReference type="eggNOG" id="KOG0253">
    <property type="taxonomic scope" value="Eukaryota"/>
</dbReference>
<dbReference type="Gene3D" id="1.20.1250.20">
    <property type="entry name" value="MFS general substrate transporter like domains"/>
    <property type="match status" value="2"/>
</dbReference>
<name>W9QJD0_9ROSA</name>
<feature type="transmembrane region" description="Helical" evidence="6">
    <location>
        <begin position="315"/>
        <end position="332"/>
    </location>
</feature>
<dbReference type="InterPro" id="IPR036259">
    <property type="entry name" value="MFS_trans_sf"/>
</dbReference>
<keyword evidence="5 6" id="KW-0472">Membrane</keyword>
<dbReference type="Proteomes" id="UP000030645">
    <property type="component" value="Unassembled WGS sequence"/>
</dbReference>
<keyword evidence="3 6" id="KW-0812">Transmembrane</keyword>
<evidence type="ECO:0000313" key="8">
    <source>
        <dbReference type="Proteomes" id="UP000030645"/>
    </source>
</evidence>
<reference evidence="8" key="1">
    <citation type="submission" date="2013-01" db="EMBL/GenBank/DDBJ databases">
        <title>Draft Genome Sequence of a Mulberry Tree, Morus notabilis C.K. Schneid.</title>
        <authorList>
            <person name="He N."/>
            <person name="Zhao S."/>
        </authorList>
    </citation>
    <scope>NUCLEOTIDE SEQUENCE</scope>
</reference>
<dbReference type="InterPro" id="IPR005828">
    <property type="entry name" value="MFS_sugar_transport-like"/>
</dbReference>
<feature type="transmembrane region" description="Helical" evidence="6">
    <location>
        <begin position="338"/>
        <end position="357"/>
    </location>
</feature>
<proteinExistence type="predicted"/>
<evidence type="ECO:0000256" key="4">
    <source>
        <dbReference type="ARBA" id="ARBA00022989"/>
    </source>
</evidence>
<feature type="transmembrane region" description="Helical" evidence="6">
    <location>
        <begin position="15"/>
        <end position="36"/>
    </location>
</feature>
<keyword evidence="8" id="KW-1185">Reference proteome</keyword>
<dbReference type="InterPro" id="IPR005829">
    <property type="entry name" value="Sugar_transporter_CS"/>
</dbReference>